<dbReference type="EMBL" id="JAUSTB010000001">
    <property type="protein sequence ID" value="MDQ0144250.1"/>
    <property type="molecule type" value="Genomic_DNA"/>
</dbReference>
<accession>A0AAJ1WDW1</accession>
<sequence>MPLSEFEKRELDLISNALESEDPRLAALLNKDAFAVSLRTRFRRGLALVAAGAAVLILGLVVRVPLLGIAGFAVMNGAAYWAIKDLRWSLRTTNRHATQLEGNSE</sequence>
<feature type="transmembrane region" description="Helical" evidence="1">
    <location>
        <begin position="45"/>
        <end position="61"/>
    </location>
</feature>
<keyword evidence="1" id="KW-0472">Membrane</keyword>
<dbReference type="Proteomes" id="UP001239267">
    <property type="component" value="Unassembled WGS sequence"/>
</dbReference>
<reference evidence="2 3" key="1">
    <citation type="submission" date="2023-07" db="EMBL/GenBank/DDBJ databases">
        <title>Sorghum-associated microbial communities from plants grown in Nebraska, USA.</title>
        <authorList>
            <person name="Schachtman D."/>
        </authorList>
    </citation>
    <scope>NUCLEOTIDE SEQUENCE [LARGE SCALE GENOMIC DNA]</scope>
    <source>
        <strain evidence="2 3">DS1001</strain>
    </source>
</reference>
<protein>
    <recommendedName>
        <fullName evidence="4">DUF3040 family protein</fullName>
    </recommendedName>
</protein>
<organism evidence="2 3">
    <name type="scientific">Pseudarthrobacter niigatensis</name>
    <dbReference type="NCBI Taxonomy" id="369935"/>
    <lineage>
        <taxon>Bacteria</taxon>
        <taxon>Bacillati</taxon>
        <taxon>Actinomycetota</taxon>
        <taxon>Actinomycetes</taxon>
        <taxon>Micrococcales</taxon>
        <taxon>Micrococcaceae</taxon>
        <taxon>Pseudarthrobacter</taxon>
    </lineage>
</organism>
<dbReference type="Pfam" id="PF11239">
    <property type="entry name" value="DUF3040"/>
    <property type="match status" value="1"/>
</dbReference>
<proteinExistence type="predicted"/>
<dbReference type="InterPro" id="IPR021401">
    <property type="entry name" value="DUF3040"/>
</dbReference>
<gene>
    <name evidence="2" type="ORF">J2T23_000124</name>
</gene>
<feature type="transmembrane region" description="Helical" evidence="1">
    <location>
        <begin position="67"/>
        <end position="83"/>
    </location>
</feature>
<dbReference type="RefSeq" id="WP_141160287.1">
    <property type="nucleotide sequence ID" value="NZ_JAUSTB010000001.1"/>
</dbReference>
<evidence type="ECO:0008006" key="4">
    <source>
        <dbReference type="Google" id="ProtNLM"/>
    </source>
</evidence>
<evidence type="ECO:0000313" key="3">
    <source>
        <dbReference type="Proteomes" id="UP001239267"/>
    </source>
</evidence>
<evidence type="ECO:0000313" key="2">
    <source>
        <dbReference type="EMBL" id="MDQ0144250.1"/>
    </source>
</evidence>
<dbReference type="AlphaFoldDB" id="A0AAJ1WDW1"/>
<name>A0AAJ1WDW1_9MICC</name>
<evidence type="ECO:0000256" key="1">
    <source>
        <dbReference type="SAM" id="Phobius"/>
    </source>
</evidence>
<keyword evidence="1" id="KW-1133">Transmembrane helix</keyword>
<keyword evidence="3" id="KW-1185">Reference proteome</keyword>
<keyword evidence="1" id="KW-0812">Transmembrane</keyword>
<comment type="caution">
    <text evidence="2">The sequence shown here is derived from an EMBL/GenBank/DDBJ whole genome shotgun (WGS) entry which is preliminary data.</text>
</comment>